<dbReference type="EMBL" id="CP117411">
    <property type="protein sequence ID" value="WCT72426.1"/>
    <property type="molecule type" value="Genomic_DNA"/>
</dbReference>
<keyword evidence="1" id="KW-1133">Transmembrane helix</keyword>
<feature type="transmembrane region" description="Helical" evidence="1">
    <location>
        <begin position="94"/>
        <end position="116"/>
    </location>
</feature>
<accession>A0ABY7THH1</accession>
<evidence type="ECO:0000313" key="2">
    <source>
        <dbReference type="EMBL" id="WCT72426.1"/>
    </source>
</evidence>
<sequence>MTALRRLLLTHRALTATLIALALLMKLLVPTGFMPVASGGGITVEICTGFGAQKMVMAIPGTAHRGGKADHQKADMPCAFAGLATPALAAIDPLLLAVAILFVMAMVFRVPVAPVVRGAARLRPPLRGPPARG</sequence>
<evidence type="ECO:0000313" key="3">
    <source>
        <dbReference type="Proteomes" id="UP001220395"/>
    </source>
</evidence>
<reference evidence="2 3" key="1">
    <citation type="submission" date="2023-02" db="EMBL/GenBank/DDBJ databases">
        <title>Genome sequence of Sphingomonas naphthae.</title>
        <authorList>
            <person name="Kim S."/>
            <person name="Heo J."/>
            <person name="Kwon S.-W."/>
        </authorList>
    </citation>
    <scope>NUCLEOTIDE SEQUENCE [LARGE SCALE GENOMIC DNA]</scope>
    <source>
        <strain evidence="2 3">KACC 18716</strain>
    </source>
</reference>
<dbReference type="Proteomes" id="UP001220395">
    <property type="component" value="Chromosome"/>
</dbReference>
<gene>
    <name evidence="2" type="ORF">PQ455_12345</name>
</gene>
<feature type="transmembrane region" description="Helical" evidence="1">
    <location>
        <begin position="12"/>
        <end position="29"/>
    </location>
</feature>
<proteinExistence type="predicted"/>
<name>A0ABY7THH1_9SPHN</name>
<keyword evidence="1" id="KW-0812">Transmembrane</keyword>
<evidence type="ECO:0008006" key="4">
    <source>
        <dbReference type="Google" id="ProtNLM"/>
    </source>
</evidence>
<keyword evidence="1" id="KW-0472">Membrane</keyword>
<organism evidence="2 3">
    <name type="scientific">Sphingomonas naphthae</name>
    <dbReference type="NCBI Taxonomy" id="1813468"/>
    <lineage>
        <taxon>Bacteria</taxon>
        <taxon>Pseudomonadati</taxon>
        <taxon>Pseudomonadota</taxon>
        <taxon>Alphaproteobacteria</taxon>
        <taxon>Sphingomonadales</taxon>
        <taxon>Sphingomonadaceae</taxon>
        <taxon>Sphingomonas</taxon>
    </lineage>
</organism>
<protein>
    <recommendedName>
        <fullName evidence="4">DUF2946 domain-containing protein</fullName>
    </recommendedName>
</protein>
<evidence type="ECO:0000256" key="1">
    <source>
        <dbReference type="SAM" id="Phobius"/>
    </source>
</evidence>
<keyword evidence="3" id="KW-1185">Reference proteome</keyword>
<dbReference type="RefSeq" id="WP_273686387.1">
    <property type="nucleotide sequence ID" value="NZ_CP117411.1"/>
</dbReference>
<dbReference type="InterPro" id="IPR021333">
    <property type="entry name" value="DUF2946"/>
</dbReference>
<dbReference type="Pfam" id="PF11162">
    <property type="entry name" value="DUF2946"/>
    <property type="match status" value="1"/>
</dbReference>